<dbReference type="Pfam" id="PF00293">
    <property type="entry name" value="NUDIX"/>
    <property type="match status" value="1"/>
</dbReference>
<keyword evidence="4" id="KW-0460">Magnesium</keyword>
<dbReference type="PROSITE" id="PS51462">
    <property type="entry name" value="NUDIX"/>
    <property type="match status" value="1"/>
</dbReference>
<dbReference type="Proteomes" id="UP000218209">
    <property type="component" value="Unassembled WGS sequence"/>
</dbReference>
<dbReference type="InterPro" id="IPR047198">
    <property type="entry name" value="DDP-like_NUDIX"/>
</dbReference>
<protein>
    <recommendedName>
        <fullName evidence="5">Nudix hydrolase domain-containing protein</fullName>
    </recommendedName>
</protein>
<evidence type="ECO:0000313" key="7">
    <source>
        <dbReference type="Proteomes" id="UP000218209"/>
    </source>
</evidence>
<evidence type="ECO:0000256" key="2">
    <source>
        <dbReference type="ARBA" id="ARBA00022723"/>
    </source>
</evidence>
<dbReference type="OrthoDB" id="2011998at2759"/>
<dbReference type="CDD" id="cd04666">
    <property type="entry name" value="NUDIX_DIPP2_like_Nudt4"/>
    <property type="match status" value="1"/>
</dbReference>
<dbReference type="InterPro" id="IPR015797">
    <property type="entry name" value="NUDIX_hydrolase-like_dom_sf"/>
</dbReference>
<dbReference type="PANTHER" id="PTHR12629:SF0">
    <property type="entry name" value="DIPHOSPHOINOSITOL-POLYPHOSPHATE DIPHOSPHATASE"/>
    <property type="match status" value="1"/>
</dbReference>
<dbReference type="SUPFAM" id="SSF55811">
    <property type="entry name" value="Nudix"/>
    <property type="match status" value="1"/>
</dbReference>
<dbReference type="GO" id="GO:0016462">
    <property type="term" value="F:pyrophosphatase activity"/>
    <property type="evidence" value="ECO:0007669"/>
    <property type="project" value="InterPro"/>
</dbReference>
<keyword evidence="7" id="KW-1185">Reference proteome</keyword>
<dbReference type="AlphaFoldDB" id="A0A1X6P2E6"/>
<evidence type="ECO:0000313" key="6">
    <source>
        <dbReference type="EMBL" id="OSX74997.1"/>
    </source>
</evidence>
<gene>
    <name evidence="6" type="ORF">BU14_0258s0002</name>
</gene>
<evidence type="ECO:0000256" key="1">
    <source>
        <dbReference type="ARBA" id="ARBA00001946"/>
    </source>
</evidence>
<dbReference type="GO" id="GO:0005737">
    <property type="term" value="C:cytoplasm"/>
    <property type="evidence" value="ECO:0007669"/>
    <property type="project" value="TreeGrafter"/>
</dbReference>
<accession>A0A1X6P2E6</accession>
<organism evidence="6 7">
    <name type="scientific">Porphyra umbilicalis</name>
    <name type="common">Purple laver</name>
    <name type="synonym">Red alga</name>
    <dbReference type="NCBI Taxonomy" id="2786"/>
    <lineage>
        <taxon>Eukaryota</taxon>
        <taxon>Rhodophyta</taxon>
        <taxon>Bangiophyceae</taxon>
        <taxon>Bangiales</taxon>
        <taxon>Bangiaceae</taxon>
        <taxon>Porphyra</taxon>
    </lineage>
</organism>
<name>A0A1X6P2E6_PORUM</name>
<keyword evidence="2" id="KW-0479">Metal-binding</keyword>
<keyword evidence="3" id="KW-0378">Hydrolase</keyword>
<feature type="domain" description="Nudix hydrolase" evidence="5">
    <location>
        <begin position="1"/>
        <end position="131"/>
    </location>
</feature>
<reference evidence="6 7" key="1">
    <citation type="submission" date="2017-03" db="EMBL/GenBank/DDBJ databases">
        <title>WGS assembly of Porphyra umbilicalis.</title>
        <authorList>
            <person name="Brawley S.H."/>
            <person name="Blouin N.A."/>
            <person name="Ficko-Blean E."/>
            <person name="Wheeler G.L."/>
            <person name="Lohr M."/>
            <person name="Goodson H.V."/>
            <person name="Jenkins J.W."/>
            <person name="Blaby-Haas C.E."/>
            <person name="Helliwell K.E."/>
            <person name="Chan C."/>
            <person name="Marriage T."/>
            <person name="Bhattacharya D."/>
            <person name="Klein A.S."/>
            <person name="Badis Y."/>
            <person name="Brodie J."/>
            <person name="Cao Y."/>
            <person name="Collen J."/>
            <person name="Dittami S.M."/>
            <person name="Gachon C.M."/>
            <person name="Green B.R."/>
            <person name="Karpowicz S."/>
            <person name="Kim J.W."/>
            <person name="Kudahl U."/>
            <person name="Lin S."/>
            <person name="Michel G."/>
            <person name="Mittag M."/>
            <person name="Olson B.J."/>
            <person name="Pangilinan J."/>
            <person name="Peng Y."/>
            <person name="Qiu H."/>
            <person name="Shu S."/>
            <person name="Singer J.T."/>
            <person name="Smith A.G."/>
            <person name="Sprecher B.N."/>
            <person name="Wagner V."/>
            <person name="Wang W."/>
            <person name="Wang Z.-Y."/>
            <person name="Yan J."/>
            <person name="Yarish C."/>
            <person name="Zoeuner-Riek S."/>
            <person name="Zhuang Y."/>
            <person name="Zou Y."/>
            <person name="Lindquist E.A."/>
            <person name="Grimwood J."/>
            <person name="Barry K."/>
            <person name="Rokhsar D.S."/>
            <person name="Schmutz J."/>
            <person name="Stiller J.W."/>
            <person name="Grossman A.R."/>
            <person name="Prochnik S.E."/>
        </authorList>
    </citation>
    <scope>NUCLEOTIDE SEQUENCE [LARGE SCALE GENOMIC DNA]</scope>
    <source>
        <strain evidence="6">4086291</strain>
    </source>
</reference>
<dbReference type="GO" id="GO:0046872">
    <property type="term" value="F:metal ion binding"/>
    <property type="evidence" value="ECO:0007669"/>
    <property type="project" value="UniProtKB-KW"/>
</dbReference>
<dbReference type="PANTHER" id="PTHR12629">
    <property type="entry name" value="DIPHOSPHOINOSITOL POLYPHOSPHATE PHOSPHOHYDROLASE"/>
    <property type="match status" value="1"/>
</dbReference>
<proteinExistence type="predicted"/>
<dbReference type="InterPro" id="IPR000086">
    <property type="entry name" value="NUDIX_hydrolase_dom"/>
</dbReference>
<evidence type="ECO:0000256" key="3">
    <source>
        <dbReference type="ARBA" id="ARBA00022801"/>
    </source>
</evidence>
<dbReference type="GO" id="GO:0005634">
    <property type="term" value="C:nucleus"/>
    <property type="evidence" value="ECO:0007669"/>
    <property type="project" value="TreeGrafter"/>
</dbReference>
<comment type="cofactor">
    <cofactor evidence="1">
        <name>Mg(2+)</name>
        <dbReference type="ChEBI" id="CHEBI:18420"/>
    </cofactor>
</comment>
<sequence>MGRKTVGCVPVRMDADGWKVLLVATRRRSDVWVFPKGAIGRDERPKVAAVRETREAGVTGTVGPKLGPFNIKDGHNVQKMWLLFVDEVLPPSEWEESTIRERRWVTIDEAPALLNPEVTNGRRRRPELVAMLDAAVAAIGGPSTDAASTVGDVEAAETAAAVAVATTVPTSCDACVGQSSGCGGRGCHVTAAATGPAAVRPALALGDNPTALADTAFATGWSSVHYPRVCLR</sequence>
<evidence type="ECO:0000259" key="5">
    <source>
        <dbReference type="PROSITE" id="PS51462"/>
    </source>
</evidence>
<dbReference type="EMBL" id="KV918921">
    <property type="protein sequence ID" value="OSX74997.1"/>
    <property type="molecule type" value="Genomic_DNA"/>
</dbReference>
<evidence type="ECO:0000256" key="4">
    <source>
        <dbReference type="ARBA" id="ARBA00022842"/>
    </source>
</evidence>
<dbReference type="Gene3D" id="3.90.79.10">
    <property type="entry name" value="Nucleoside Triphosphate Pyrophosphohydrolase"/>
    <property type="match status" value="1"/>
</dbReference>